<comment type="caution">
    <text evidence="8">The sequence shown here is derived from an EMBL/GenBank/DDBJ whole genome shotgun (WGS) entry which is preliminary data.</text>
</comment>
<organism evidence="8 9">
    <name type="scientific">Chlorella ohadii</name>
    <dbReference type="NCBI Taxonomy" id="2649997"/>
    <lineage>
        <taxon>Eukaryota</taxon>
        <taxon>Viridiplantae</taxon>
        <taxon>Chlorophyta</taxon>
        <taxon>core chlorophytes</taxon>
        <taxon>Trebouxiophyceae</taxon>
        <taxon>Chlorellales</taxon>
        <taxon>Chlorellaceae</taxon>
        <taxon>Chlorella clade</taxon>
        <taxon>Chlorella</taxon>
    </lineage>
</organism>
<keyword evidence="4" id="KW-0963">Cytoplasm</keyword>
<dbReference type="InterPro" id="IPR053924">
    <property type="entry name" value="RecX_HTH_2nd"/>
</dbReference>
<evidence type="ECO:0000256" key="1">
    <source>
        <dbReference type="ARBA" id="ARBA00004496"/>
    </source>
</evidence>
<comment type="similarity">
    <text evidence="2">Belongs to the RecX family.</text>
</comment>
<dbReference type="Pfam" id="PF02631">
    <property type="entry name" value="RecX_HTH2"/>
    <property type="match status" value="1"/>
</dbReference>
<dbReference type="EMBL" id="JADXDR010000013">
    <property type="protein sequence ID" value="KAI7845799.1"/>
    <property type="molecule type" value="Genomic_DNA"/>
</dbReference>
<dbReference type="InterPro" id="IPR036388">
    <property type="entry name" value="WH-like_DNA-bd_sf"/>
</dbReference>
<evidence type="ECO:0000256" key="5">
    <source>
        <dbReference type="SAM" id="Coils"/>
    </source>
</evidence>
<evidence type="ECO:0000313" key="9">
    <source>
        <dbReference type="Proteomes" id="UP001205105"/>
    </source>
</evidence>
<feature type="domain" description="RecX second three-helical" evidence="6">
    <location>
        <begin position="131"/>
        <end position="172"/>
    </location>
</feature>
<dbReference type="GO" id="GO:0005737">
    <property type="term" value="C:cytoplasm"/>
    <property type="evidence" value="ECO:0007669"/>
    <property type="project" value="UniProtKB-SubCell"/>
</dbReference>
<evidence type="ECO:0000256" key="2">
    <source>
        <dbReference type="ARBA" id="ARBA00009695"/>
    </source>
</evidence>
<keyword evidence="9" id="KW-1185">Reference proteome</keyword>
<evidence type="ECO:0000256" key="4">
    <source>
        <dbReference type="ARBA" id="ARBA00022490"/>
    </source>
</evidence>
<feature type="domain" description="RecX first three-helical" evidence="7">
    <location>
        <begin position="85"/>
        <end position="124"/>
    </location>
</feature>
<evidence type="ECO:0000259" key="6">
    <source>
        <dbReference type="Pfam" id="PF02631"/>
    </source>
</evidence>
<evidence type="ECO:0000313" key="8">
    <source>
        <dbReference type="EMBL" id="KAI7845799.1"/>
    </source>
</evidence>
<dbReference type="Gene3D" id="1.10.10.10">
    <property type="entry name" value="Winged helix-like DNA-binding domain superfamily/Winged helix DNA-binding domain"/>
    <property type="match status" value="2"/>
</dbReference>
<evidence type="ECO:0000256" key="3">
    <source>
        <dbReference type="ARBA" id="ARBA00018111"/>
    </source>
</evidence>
<dbReference type="PANTHER" id="PTHR33602:SF1">
    <property type="entry name" value="REGULATORY PROTEIN RECX FAMILY PROTEIN"/>
    <property type="match status" value="1"/>
</dbReference>
<comment type="subcellular location">
    <subcellularLocation>
        <location evidence="1">Cytoplasm</location>
    </subcellularLocation>
</comment>
<keyword evidence="5" id="KW-0175">Coiled coil</keyword>
<protein>
    <recommendedName>
        <fullName evidence="3">Regulatory protein RecX</fullName>
    </recommendedName>
</protein>
<name>A0AAD5E0M6_9CHLO</name>
<dbReference type="Proteomes" id="UP001205105">
    <property type="component" value="Unassembled WGS sequence"/>
</dbReference>
<accession>A0AAD5E0M6</accession>
<dbReference type="GO" id="GO:0006282">
    <property type="term" value="P:regulation of DNA repair"/>
    <property type="evidence" value="ECO:0007669"/>
    <property type="project" value="InterPro"/>
</dbReference>
<dbReference type="InterPro" id="IPR003783">
    <property type="entry name" value="Regulatory_RecX"/>
</dbReference>
<feature type="coiled-coil region" evidence="5">
    <location>
        <begin position="61"/>
        <end position="88"/>
    </location>
</feature>
<evidence type="ECO:0000259" key="7">
    <source>
        <dbReference type="Pfam" id="PF21982"/>
    </source>
</evidence>
<proteinExistence type="inferred from homology"/>
<dbReference type="InterPro" id="IPR053926">
    <property type="entry name" value="RecX_HTH_1st"/>
</dbReference>
<reference evidence="8" key="1">
    <citation type="submission" date="2020-11" db="EMBL/GenBank/DDBJ databases">
        <title>Chlorella ohadii genome sequencing and assembly.</title>
        <authorList>
            <person name="Murik O."/>
            <person name="Treves H."/>
            <person name="Kedem I."/>
            <person name="Shotland Y."/>
            <person name="Kaplan A."/>
        </authorList>
    </citation>
    <scope>NUCLEOTIDE SEQUENCE</scope>
    <source>
        <strain evidence="8">1</strain>
    </source>
</reference>
<dbReference type="PANTHER" id="PTHR33602">
    <property type="entry name" value="REGULATORY PROTEIN RECX FAMILY PROTEIN"/>
    <property type="match status" value="1"/>
</dbReference>
<dbReference type="Pfam" id="PF21982">
    <property type="entry name" value="RecX_HTH1"/>
    <property type="match status" value="1"/>
</dbReference>
<sequence>MRSSAARRLAAALAQRWGAAEPAAAGAAGGRGAPACRALYHRHNPWNMKVEREDGEELPGVQNLELSMDEMDEHKKKAEKGLESAKQAALKMLSSRAHSRKELKTKLLERGHELHDVRDALDRLEAVGLQSDAEFAETFARSKWRQSKWGARRIGMELHHRGVSVELAAAALRSVFGEDGLDLAQHLEQLDDEQGERLPLAHAGEPPEGLEGESVKAAGVPRRSLLAAGGAAAAAADAGPAAAHTRELLQAPTCQQSLTTARTQLNTCQKSVTDLNTKLKAAQAATQTANKSVAAKNVEITNLKKQLAAKPSTAAARPAVGVRSTTADACGDLQTQLDAKTSELQAALQRLANVNQELTVTRGLLANTQKSLDSANARLLTALDAEGAPCRRLLQLWLGRGCLLPWAGSLALAGSNSWGASWAAAVAQLEDTAAEMDGWKLTAAESAKRERMLQEGLDECNTHRFDDTADLAACGNKLVDAQRAEADAKNELGECQADLKSLQSQCDECTKTLATGR</sequence>
<dbReference type="AlphaFoldDB" id="A0AAD5E0M6"/>
<gene>
    <name evidence="8" type="ORF">COHA_000711</name>
</gene>
<dbReference type="Gene3D" id="1.10.287.1490">
    <property type="match status" value="1"/>
</dbReference>